<comment type="caution">
    <text evidence="1">The sequence shown here is derived from an EMBL/GenBank/DDBJ whole genome shotgun (WGS) entry which is preliminary data.</text>
</comment>
<accession>A0AAV0Y710</accession>
<gene>
    <name evidence="1" type="ORF">MEUPH1_LOCUS30041</name>
    <name evidence="2" type="ORF">MEUPH1_LOCUS30046</name>
    <name evidence="3" type="ORF">MEUPH1_LOCUS30048</name>
</gene>
<dbReference type="AlphaFoldDB" id="A0AAV0Y710"/>
<evidence type="ECO:0000313" key="4">
    <source>
        <dbReference type="Proteomes" id="UP001160148"/>
    </source>
</evidence>
<dbReference type="EMBL" id="CARXXK010001550">
    <property type="protein sequence ID" value="CAI6376695.1"/>
    <property type="molecule type" value="Genomic_DNA"/>
</dbReference>
<name>A0AAV0Y710_9HEMI</name>
<evidence type="ECO:0000313" key="1">
    <source>
        <dbReference type="EMBL" id="CAI6376695.1"/>
    </source>
</evidence>
<dbReference type="EMBL" id="CARXXK010001550">
    <property type="protein sequence ID" value="CAI6376703.1"/>
    <property type="molecule type" value="Genomic_DNA"/>
</dbReference>
<reference evidence="1 4" key="1">
    <citation type="submission" date="2023-01" db="EMBL/GenBank/DDBJ databases">
        <authorList>
            <person name="Whitehead M."/>
        </authorList>
    </citation>
    <scope>NUCLEOTIDE SEQUENCE [LARGE SCALE GENOMIC DNA]</scope>
</reference>
<sequence length="98" mass="11502">MFGEKPKLSITRLINFPKGDPNEAEPKIIQIVMKRSKKKSELRNAYKDRDKKFPQYSVGDSILVKEHRLSSAEDKETHKLFLLYHEPYIIQKCIPTTQ</sequence>
<protein>
    <submittedName>
        <fullName evidence="1">Uncharacterized protein</fullName>
    </submittedName>
</protein>
<keyword evidence="4" id="KW-1185">Reference proteome</keyword>
<dbReference type="Proteomes" id="UP001160148">
    <property type="component" value="Unassembled WGS sequence"/>
</dbReference>
<evidence type="ECO:0000313" key="3">
    <source>
        <dbReference type="EMBL" id="CAI6376706.1"/>
    </source>
</evidence>
<dbReference type="EMBL" id="CARXXK010001550">
    <property type="protein sequence ID" value="CAI6376706.1"/>
    <property type="molecule type" value="Genomic_DNA"/>
</dbReference>
<evidence type="ECO:0000313" key="2">
    <source>
        <dbReference type="EMBL" id="CAI6376703.1"/>
    </source>
</evidence>
<organism evidence="1 4">
    <name type="scientific">Macrosiphum euphorbiae</name>
    <name type="common">potato aphid</name>
    <dbReference type="NCBI Taxonomy" id="13131"/>
    <lineage>
        <taxon>Eukaryota</taxon>
        <taxon>Metazoa</taxon>
        <taxon>Ecdysozoa</taxon>
        <taxon>Arthropoda</taxon>
        <taxon>Hexapoda</taxon>
        <taxon>Insecta</taxon>
        <taxon>Pterygota</taxon>
        <taxon>Neoptera</taxon>
        <taxon>Paraneoptera</taxon>
        <taxon>Hemiptera</taxon>
        <taxon>Sternorrhyncha</taxon>
        <taxon>Aphidomorpha</taxon>
        <taxon>Aphidoidea</taxon>
        <taxon>Aphididae</taxon>
        <taxon>Macrosiphini</taxon>
        <taxon>Macrosiphum</taxon>
    </lineage>
</organism>
<proteinExistence type="predicted"/>